<accession>A0A0H4TR69</accession>
<proteinExistence type="predicted"/>
<sequence>MKTLMKVKSRLELFNLKSFYINNKINSVKTNFK</sequence>
<organism evidence="1">
    <name type="scientific">uncultured archaeon Rifle_16ft_4_minimus_37913</name>
    <dbReference type="NCBI Taxonomy" id="1665152"/>
    <lineage>
        <taxon>Archaea</taxon>
        <taxon>environmental samples</taxon>
    </lineage>
</organism>
<reference evidence="1" key="1">
    <citation type="journal article" date="2015" name="ISME J.">
        <title>Aquifer environment selects for microbial species cohorts in sediment and groundwater.</title>
        <authorList>
            <person name="Hug L.A."/>
            <person name="Thomas B.C."/>
            <person name="Brown C.T."/>
            <person name="Frischkorn K.R."/>
            <person name="Williams K.H."/>
            <person name="Tringe S.G."/>
            <person name="Banfield J.F."/>
        </authorList>
    </citation>
    <scope>NUCLEOTIDE SEQUENCE</scope>
</reference>
<dbReference type="EMBL" id="KT007010">
    <property type="protein sequence ID" value="AKQ03274.1"/>
    <property type="molecule type" value="Genomic_DNA"/>
</dbReference>
<evidence type="ECO:0000313" key="1">
    <source>
        <dbReference type="EMBL" id="AKQ03274.1"/>
    </source>
</evidence>
<dbReference type="AlphaFoldDB" id="A0A0H4TR69"/>
<name>A0A0H4TR69_9ARCH</name>
<protein>
    <submittedName>
        <fullName evidence="1">Uncharacterized protein</fullName>
    </submittedName>
</protein>